<evidence type="ECO:0000313" key="2">
    <source>
        <dbReference type="Proteomes" id="UP000824976"/>
    </source>
</evidence>
<dbReference type="Proteomes" id="UP000824976">
    <property type="component" value="Chromosome"/>
</dbReference>
<dbReference type="EMBL" id="CP040817">
    <property type="protein sequence ID" value="QYM91679.1"/>
    <property type="molecule type" value="Genomic_DNA"/>
</dbReference>
<gene>
    <name evidence="1" type="ORF">FGI21_07235</name>
</gene>
<organism evidence="1 2">
    <name type="scientific">Dickeya zeae</name>
    <dbReference type="NCBI Taxonomy" id="204042"/>
    <lineage>
        <taxon>Bacteria</taxon>
        <taxon>Pseudomonadati</taxon>
        <taxon>Pseudomonadota</taxon>
        <taxon>Gammaproteobacteria</taxon>
        <taxon>Enterobacterales</taxon>
        <taxon>Pectobacteriaceae</taxon>
        <taxon>Dickeya</taxon>
    </lineage>
</organism>
<keyword evidence="2" id="KW-1185">Reference proteome</keyword>
<proteinExistence type="predicted"/>
<reference evidence="1 2" key="1">
    <citation type="submission" date="2019-06" db="EMBL/GenBank/DDBJ databases">
        <title>Complete genome of Dickeya zeae PL65.</title>
        <authorList>
            <person name="Boluk G."/>
            <person name="Arif M."/>
        </authorList>
    </citation>
    <scope>NUCLEOTIDE SEQUENCE [LARGE SCALE GENOMIC DNA]</scope>
    <source>
        <strain evidence="1 2">PL65</strain>
    </source>
</reference>
<sequence>MSPLAPPPFQMRKHKSAITSARVILHQDLFSARDVLLNHLGAVHSPDIITSVRVCTLSVPFINPTMIAVLDYFNISRKRTDVFF</sequence>
<name>A0ABX8VUU6_9GAMM</name>
<protein>
    <submittedName>
        <fullName evidence="1">Uncharacterized protein</fullName>
    </submittedName>
</protein>
<accession>A0ABX8VUU6</accession>
<evidence type="ECO:0000313" key="1">
    <source>
        <dbReference type="EMBL" id="QYM91679.1"/>
    </source>
</evidence>
<dbReference type="RefSeq" id="WP_168363012.1">
    <property type="nucleotide sequence ID" value="NZ_CP033622.1"/>
</dbReference>